<feature type="binding site" evidence="15">
    <location>
        <position position="442"/>
    </location>
    <ligand>
        <name>Zn(2+)</name>
        <dbReference type="ChEBI" id="CHEBI:29105"/>
    </ligand>
</feature>
<dbReference type="Gene3D" id="3.40.50.10190">
    <property type="entry name" value="BRCT domain"/>
    <property type="match status" value="1"/>
</dbReference>
<evidence type="ECO:0000259" key="17">
    <source>
        <dbReference type="PROSITE" id="PS50172"/>
    </source>
</evidence>
<dbReference type="InterPro" id="IPR012340">
    <property type="entry name" value="NA-bd_OB-fold"/>
</dbReference>
<dbReference type="InterPro" id="IPR018239">
    <property type="entry name" value="DNA_ligase_AS"/>
</dbReference>
<dbReference type="Gene3D" id="2.40.50.140">
    <property type="entry name" value="Nucleic acid-binding proteins"/>
    <property type="match status" value="1"/>
</dbReference>
<comment type="caution">
    <text evidence="15">Lacks conserved residue(s) required for the propagation of feature annotation.</text>
</comment>
<dbReference type="GO" id="GO:0006260">
    <property type="term" value="P:DNA replication"/>
    <property type="evidence" value="ECO:0007669"/>
    <property type="project" value="UniProtKB-KW"/>
</dbReference>
<dbReference type="InterPro" id="IPR004149">
    <property type="entry name" value="Znf_DNAligase_C4"/>
</dbReference>
<reference evidence="18 19" key="1">
    <citation type="submission" date="2016-05" db="EMBL/GenBank/DDBJ databases">
        <title>Complete Genome and Methylome Analysis of Psychrotrophic Bacterial Isolates from Antarctic Lake Untersee.</title>
        <authorList>
            <person name="Fomenkov A."/>
            <person name="Akimov V.N."/>
            <person name="Vasilyeva L.V."/>
            <person name="Andersen D."/>
            <person name="Vincze T."/>
            <person name="Roberts R.J."/>
        </authorList>
    </citation>
    <scope>NUCLEOTIDE SEQUENCE [LARGE SCALE GENOMIC DNA]</scope>
    <source>
        <strain evidence="18 19">U14-5</strain>
    </source>
</reference>
<feature type="binding site" evidence="15">
    <location>
        <begin position="96"/>
        <end position="97"/>
    </location>
    <ligand>
        <name>NAD(+)</name>
        <dbReference type="ChEBI" id="CHEBI:57540"/>
    </ligand>
</feature>
<dbReference type="GO" id="GO:0005829">
    <property type="term" value="C:cytosol"/>
    <property type="evidence" value="ECO:0007669"/>
    <property type="project" value="TreeGrafter"/>
</dbReference>
<sequence length="725" mass="79307">MSDRIELQPVESLTEEEARAELARLAGQIAEADLAYHQQDAPILTDAAYDALRRRNTAIEERFPALKREDSPSEASPGAAPAAGFSKSRHGTPMLSLDNVFGPGEFAEFAARIRRFLGLSAEEVLRFVGEPKIDGLSVNLLYEDGRFVRGATRGDGTVGEDITRNLETLDELPRQLPAPCPARIEIRGEVFMTKPDFLAFHAEQTRLNEEREARRAAGEPVGPAIRIPVNPRNAAAGSLRQLDPMVTASRPLRLFAYAQGESSEPVAETHSGYLKRLEQWGFQVNPLSRLLPDEHAAEAFQAELAEKRAGLAYDIDGVVYKLDRLDWQSRLGFVGRAPRWAIAWKFPAEQATTTLLDIQIQVGRTGALTPRAVMQPVNVGGVMVQHATLHNEDEIARKDVRIGDTVILQRAGDVIPQITGIVPEKRPKDSQPFVFPDTCPACGSHAVRPPGEVIKRCTGGLICPAQQVERLIHFASRNALDIEGLGIENIELLHREGLVNTPADIFRLKAHTERMRGWEGWGGRGGKNPSGKDSRKIANLLAAIEARREPSLERFLFALGIRRIGAQNARLLARHYGTVEHWRQAMLDARVIGSEAREDLGGIQGIGPAIAQELVEFFSEPRNLEALDDLLREVRPQPAEAVAEGALSGKSIVFTGSLETMTRQEAEARAESLGAKVVKSVSKKTDLVVIGADAGSKAKKAAELELRTLTEAEWRELAGMGAGTG</sequence>
<dbReference type="Gene3D" id="1.10.150.20">
    <property type="entry name" value="5' to 3' exonuclease, C-terminal subdomain"/>
    <property type="match status" value="2"/>
</dbReference>
<dbReference type="SUPFAM" id="SSF52113">
    <property type="entry name" value="BRCT domain"/>
    <property type="match status" value="1"/>
</dbReference>
<dbReference type="KEGG" id="rgi:RGI145_13390"/>
<organism evidence="18 19">
    <name type="scientific">Roseomonas gilardii</name>
    <dbReference type="NCBI Taxonomy" id="257708"/>
    <lineage>
        <taxon>Bacteria</taxon>
        <taxon>Pseudomonadati</taxon>
        <taxon>Pseudomonadota</taxon>
        <taxon>Alphaproteobacteria</taxon>
        <taxon>Acetobacterales</taxon>
        <taxon>Roseomonadaceae</taxon>
        <taxon>Roseomonas</taxon>
    </lineage>
</organism>
<dbReference type="Gene3D" id="6.20.10.30">
    <property type="match status" value="1"/>
</dbReference>
<evidence type="ECO:0000256" key="16">
    <source>
        <dbReference type="SAM" id="MobiDB-lite"/>
    </source>
</evidence>
<feature type="region of interest" description="Disordered" evidence="16">
    <location>
        <begin position="63"/>
        <end position="88"/>
    </location>
</feature>
<dbReference type="PIRSF" id="PIRSF001604">
    <property type="entry name" value="LigA"/>
    <property type="match status" value="1"/>
</dbReference>
<dbReference type="InterPro" id="IPR013839">
    <property type="entry name" value="DNAligase_adenylation"/>
</dbReference>
<keyword evidence="5 15" id="KW-0235">DNA replication</keyword>
<evidence type="ECO:0000256" key="3">
    <source>
        <dbReference type="ARBA" id="ARBA00013308"/>
    </source>
</evidence>
<evidence type="ECO:0000256" key="14">
    <source>
        <dbReference type="ARBA" id="ARBA00060881"/>
    </source>
</evidence>
<dbReference type="GO" id="GO:0006281">
    <property type="term" value="P:DNA repair"/>
    <property type="evidence" value="ECO:0007669"/>
    <property type="project" value="UniProtKB-KW"/>
</dbReference>
<dbReference type="InterPro" id="IPR041663">
    <property type="entry name" value="DisA/LigA_HHH"/>
</dbReference>
<accession>A0A1L7AGS8</accession>
<dbReference type="RefSeq" id="WP_075798770.1">
    <property type="nucleotide sequence ID" value="NZ_CP015583.1"/>
</dbReference>
<feature type="compositionally biased region" description="Low complexity" evidence="16">
    <location>
        <begin position="73"/>
        <end position="86"/>
    </location>
</feature>
<dbReference type="InterPro" id="IPR010994">
    <property type="entry name" value="RuvA_2-like"/>
</dbReference>
<evidence type="ECO:0000256" key="10">
    <source>
        <dbReference type="ARBA" id="ARBA00023027"/>
    </source>
</evidence>
<keyword evidence="4 15" id="KW-0436">Ligase</keyword>
<dbReference type="EC" id="6.5.1.2" evidence="2 15"/>
<name>A0A1L7AGS8_9PROT</name>
<feature type="binding site" evidence="15">
    <location>
        <position position="189"/>
    </location>
    <ligand>
        <name>NAD(+)</name>
        <dbReference type="ChEBI" id="CHEBI:57540"/>
    </ligand>
</feature>
<dbReference type="Proteomes" id="UP000185494">
    <property type="component" value="Chromosome 1"/>
</dbReference>
<dbReference type="Pfam" id="PF00533">
    <property type="entry name" value="BRCT"/>
    <property type="match status" value="1"/>
</dbReference>
<dbReference type="PROSITE" id="PS01055">
    <property type="entry name" value="DNA_LIGASE_N1"/>
    <property type="match status" value="1"/>
</dbReference>
<dbReference type="eggNOG" id="COG0272">
    <property type="taxonomic scope" value="Bacteria"/>
</dbReference>
<dbReference type="SUPFAM" id="SSF56091">
    <property type="entry name" value="DNA ligase/mRNA capping enzyme, catalytic domain"/>
    <property type="match status" value="1"/>
</dbReference>
<comment type="function">
    <text evidence="1 15">DNA ligase that catalyzes the formation of phosphodiester linkages between 5'-phosphoryl and 3'-hydroxyl groups in double-stranded DNA using NAD as a coenzyme and as the energy source for the reaction. It is essential for DNA replication and repair of damaged DNA.</text>
</comment>
<evidence type="ECO:0000256" key="2">
    <source>
        <dbReference type="ARBA" id="ARBA00012722"/>
    </source>
</evidence>
<dbReference type="GO" id="GO:0003911">
    <property type="term" value="F:DNA ligase (NAD+) activity"/>
    <property type="evidence" value="ECO:0007669"/>
    <property type="project" value="UniProtKB-UniRule"/>
</dbReference>
<evidence type="ECO:0000256" key="12">
    <source>
        <dbReference type="ARBA" id="ARBA00023211"/>
    </source>
</evidence>
<dbReference type="InterPro" id="IPR004150">
    <property type="entry name" value="NAD_DNA_ligase_OB"/>
</dbReference>
<dbReference type="EMBL" id="CP015583">
    <property type="protein sequence ID" value="APT57962.1"/>
    <property type="molecule type" value="Genomic_DNA"/>
</dbReference>
<dbReference type="Pfam" id="PF03119">
    <property type="entry name" value="DNA_ligase_ZBD"/>
    <property type="match status" value="1"/>
</dbReference>
<dbReference type="NCBIfam" id="NF005932">
    <property type="entry name" value="PRK07956.1"/>
    <property type="match status" value="1"/>
</dbReference>
<dbReference type="Gene3D" id="3.30.470.30">
    <property type="entry name" value="DNA ligase/mRNA capping enzyme"/>
    <property type="match status" value="1"/>
</dbReference>
<proteinExistence type="inferred from homology"/>
<keyword evidence="7 15" id="KW-0227">DNA damage</keyword>
<keyword evidence="12 15" id="KW-0464">Manganese</keyword>
<dbReference type="HAMAP" id="MF_01588">
    <property type="entry name" value="DNA_ligase_A"/>
    <property type="match status" value="1"/>
</dbReference>
<feature type="binding site" evidence="15">
    <location>
        <position position="153"/>
    </location>
    <ligand>
        <name>NAD(+)</name>
        <dbReference type="ChEBI" id="CHEBI:57540"/>
    </ligand>
</feature>
<dbReference type="SMART" id="SM00292">
    <property type="entry name" value="BRCT"/>
    <property type="match status" value="1"/>
</dbReference>
<dbReference type="AlphaFoldDB" id="A0A1L7AGS8"/>
<feature type="binding site" evidence="15">
    <location>
        <position position="130"/>
    </location>
    <ligand>
        <name>NAD(+)</name>
        <dbReference type="ChEBI" id="CHEBI:57540"/>
    </ligand>
</feature>
<dbReference type="CDD" id="cd17748">
    <property type="entry name" value="BRCT_DNA_ligase_like"/>
    <property type="match status" value="1"/>
</dbReference>
<evidence type="ECO:0000256" key="11">
    <source>
        <dbReference type="ARBA" id="ARBA00023204"/>
    </source>
</evidence>
<gene>
    <name evidence="15" type="primary">ligA</name>
    <name evidence="18" type="ORF">RGI145_13390</name>
</gene>
<comment type="cofactor">
    <cofactor evidence="15">
        <name>Mg(2+)</name>
        <dbReference type="ChEBI" id="CHEBI:18420"/>
    </cofactor>
    <cofactor evidence="15">
        <name>Mn(2+)</name>
        <dbReference type="ChEBI" id="CHEBI:29035"/>
    </cofactor>
</comment>
<dbReference type="FunFam" id="2.40.50.140:FF:000012">
    <property type="entry name" value="DNA ligase"/>
    <property type="match status" value="1"/>
</dbReference>
<evidence type="ECO:0000256" key="5">
    <source>
        <dbReference type="ARBA" id="ARBA00022705"/>
    </source>
</evidence>
<feature type="binding site" evidence="15">
    <location>
        <begin position="46"/>
        <end position="50"/>
    </location>
    <ligand>
        <name>NAD(+)</name>
        <dbReference type="ChEBI" id="CHEBI:57540"/>
    </ligand>
</feature>
<dbReference type="Pfam" id="PF03120">
    <property type="entry name" value="OB_DNA_ligase"/>
    <property type="match status" value="1"/>
</dbReference>
<feature type="binding site" evidence="15">
    <location>
        <position position="439"/>
    </location>
    <ligand>
        <name>Zn(2+)</name>
        <dbReference type="ChEBI" id="CHEBI:29105"/>
    </ligand>
</feature>
<dbReference type="InterPro" id="IPR001679">
    <property type="entry name" value="DNA_ligase"/>
</dbReference>
<dbReference type="InterPro" id="IPR013840">
    <property type="entry name" value="DNAligase_N"/>
</dbReference>
<dbReference type="Pfam" id="PF01653">
    <property type="entry name" value="DNA_ligase_aden"/>
    <property type="match status" value="1"/>
</dbReference>
<dbReference type="SMART" id="SM00532">
    <property type="entry name" value="LIGANc"/>
    <property type="match status" value="1"/>
</dbReference>
<evidence type="ECO:0000256" key="1">
    <source>
        <dbReference type="ARBA" id="ARBA00004067"/>
    </source>
</evidence>
<dbReference type="InterPro" id="IPR036420">
    <property type="entry name" value="BRCT_dom_sf"/>
</dbReference>
<dbReference type="PANTHER" id="PTHR23389:SF9">
    <property type="entry name" value="DNA LIGASE"/>
    <property type="match status" value="1"/>
</dbReference>
<comment type="catalytic activity">
    <reaction evidence="13 15">
        <text>NAD(+) + (deoxyribonucleotide)n-3'-hydroxyl + 5'-phospho-(deoxyribonucleotide)m = (deoxyribonucleotide)n+m + AMP + beta-nicotinamide D-nucleotide.</text>
        <dbReference type="EC" id="6.5.1.2"/>
    </reaction>
</comment>
<keyword evidence="9 15" id="KW-0460">Magnesium</keyword>
<dbReference type="CDD" id="cd00114">
    <property type="entry name" value="LIGANc"/>
    <property type="match status" value="1"/>
</dbReference>
<dbReference type="InterPro" id="IPR001357">
    <property type="entry name" value="BRCT_dom"/>
</dbReference>
<evidence type="ECO:0000256" key="4">
    <source>
        <dbReference type="ARBA" id="ARBA00022598"/>
    </source>
</evidence>
<evidence type="ECO:0000313" key="18">
    <source>
        <dbReference type="EMBL" id="APT57962.1"/>
    </source>
</evidence>
<comment type="similarity">
    <text evidence="14 15">Belongs to the NAD-dependent DNA ligase family. LigA subfamily.</text>
</comment>
<dbReference type="Pfam" id="PF12826">
    <property type="entry name" value="HHH_2"/>
    <property type="match status" value="1"/>
</dbReference>
<feature type="domain" description="BRCT" evidence="17">
    <location>
        <begin position="642"/>
        <end position="714"/>
    </location>
</feature>
<feature type="binding site" evidence="15">
    <location>
        <position position="345"/>
    </location>
    <ligand>
        <name>NAD(+)</name>
        <dbReference type="ChEBI" id="CHEBI:57540"/>
    </ligand>
</feature>
<dbReference type="PROSITE" id="PS50172">
    <property type="entry name" value="BRCT"/>
    <property type="match status" value="1"/>
</dbReference>
<evidence type="ECO:0000256" key="6">
    <source>
        <dbReference type="ARBA" id="ARBA00022723"/>
    </source>
</evidence>
<keyword evidence="8 15" id="KW-0862">Zinc</keyword>
<keyword evidence="10 15" id="KW-0520">NAD</keyword>
<keyword evidence="11 15" id="KW-0234">DNA repair</keyword>
<dbReference type="STRING" id="257708.RGI145_13390"/>
<dbReference type="SUPFAM" id="SSF47781">
    <property type="entry name" value="RuvA domain 2-like"/>
    <property type="match status" value="1"/>
</dbReference>
<evidence type="ECO:0000256" key="8">
    <source>
        <dbReference type="ARBA" id="ARBA00022833"/>
    </source>
</evidence>
<dbReference type="PANTHER" id="PTHR23389">
    <property type="entry name" value="CHROMOSOME TRANSMISSION FIDELITY FACTOR 18"/>
    <property type="match status" value="1"/>
</dbReference>
<dbReference type="Gene3D" id="1.10.287.610">
    <property type="entry name" value="Helix hairpin bin"/>
    <property type="match status" value="1"/>
</dbReference>
<keyword evidence="6 15" id="KW-0479">Metal-binding</keyword>
<evidence type="ECO:0000256" key="13">
    <source>
        <dbReference type="ARBA" id="ARBA00034005"/>
    </source>
</evidence>
<evidence type="ECO:0000256" key="15">
    <source>
        <dbReference type="HAMAP-Rule" id="MF_01588"/>
    </source>
</evidence>
<feature type="binding site" evidence="15">
    <location>
        <position position="463"/>
    </location>
    <ligand>
        <name>Zn(2+)</name>
        <dbReference type="ChEBI" id="CHEBI:29105"/>
    </ligand>
</feature>
<protein>
    <recommendedName>
        <fullName evidence="3 15">DNA ligase</fullName>
        <ecNumber evidence="2 15">6.5.1.2</ecNumber>
    </recommendedName>
    <alternativeName>
        <fullName evidence="15">Polydeoxyribonucleotide synthase [NAD(+)]</fullName>
    </alternativeName>
</protein>
<feature type="binding site" evidence="15">
    <location>
        <position position="321"/>
    </location>
    <ligand>
        <name>NAD(+)</name>
        <dbReference type="ChEBI" id="CHEBI:57540"/>
    </ligand>
</feature>
<evidence type="ECO:0000256" key="7">
    <source>
        <dbReference type="ARBA" id="ARBA00022763"/>
    </source>
</evidence>
<evidence type="ECO:0000256" key="9">
    <source>
        <dbReference type="ARBA" id="ARBA00022842"/>
    </source>
</evidence>
<feature type="active site" description="N6-AMP-lysine intermediate" evidence="15">
    <location>
        <position position="132"/>
    </location>
</feature>
<dbReference type="SUPFAM" id="SSF50249">
    <property type="entry name" value="Nucleic acid-binding proteins"/>
    <property type="match status" value="1"/>
</dbReference>
<evidence type="ECO:0000313" key="19">
    <source>
        <dbReference type="Proteomes" id="UP000185494"/>
    </source>
</evidence>
<dbReference type="NCBIfam" id="TIGR00575">
    <property type="entry name" value="dnlj"/>
    <property type="match status" value="1"/>
</dbReference>
<dbReference type="GO" id="GO:0046872">
    <property type="term" value="F:metal ion binding"/>
    <property type="evidence" value="ECO:0007669"/>
    <property type="project" value="UniProtKB-KW"/>
</dbReference>